<sequence>MMFMFKQKDKKQKNNKENKVISIIDLENDNSESILTKLVYGQKDIIAPDGFKISESYMKIGDKYAVNLVITGYPDRASIGWLNDLYSIGDADIAIDITPFNSKDAQNELNKLKLRLKTKVNMDLESDDDRSLEIYQRALNDIDSLKQRIVDDIDSFYTIVITATIYDNDLINLKKTVSHLKDLMGGKNTDIRSLIKRQDDIYVSTLPLNINKVNDLRRPADLGGLVSLFPFYQGELVHPKGFPIGINMGTGTIAMLDTFNSNLNNYNMFICGEAGGGKSFTLKTITKRSSIFEDVLTVNIDFKGESVDLTERTNSLNITFSPSNDVIINPLDIEYDEIENQLDVLTKISEVVSLLSYMIANASSEDKPKALSSIEIALLNDIVTDVYINDFGFTNDINSLYTDNYKEKDPDVIYIGPAKKSMPTITDIYNKLYALGEKGNDKAKELAYILKLYTKGNTFGIFDGQTNVDINNYKYINFDISKLEEKRAKPLAQYVVFTFIWEKVIKKNRRQKKRVNIDEAHLMLYNEESARFNDKMVRLARAYNTSIVNVSQDFEVFEEKLHSVLDNSSIKIFLRHSANRVNSLKRIFGLSDGVGNFLTTNKKGECIFVLNNTEIYPIYIDATPEELELFNTDPNKTFEGVNAFVEE</sequence>
<reference evidence="2 3" key="1">
    <citation type="journal article" date="2014" name="Appl. Environ. Microbiol.">
        <title>Profile of Secreted Hydrolases, Associated Proteins, and SlpA in Thermoanaerobacterium saccharolyticum during the Degradation of Hemicellulose.</title>
        <authorList>
            <person name="Currie D.H."/>
            <person name="Guss A.M."/>
            <person name="Herring C.D."/>
            <person name="Giannone R.J."/>
            <person name="Johnson C.M."/>
            <person name="Lankford P.K."/>
            <person name="Brown S.D."/>
            <person name="Hettich R.L."/>
            <person name="Lynd L.R."/>
        </authorList>
    </citation>
    <scope>NUCLEOTIDE SEQUENCE [LARGE SCALE GENOMIC DNA]</scope>
    <source>
        <strain evidence="3">DSM 8691 / JW/SL-YS485</strain>
    </source>
</reference>
<keyword evidence="3" id="KW-1185">Reference proteome</keyword>
<dbReference type="RefSeq" id="WP_014759516.1">
    <property type="nucleotide sequence ID" value="NC_017998.1"/>
</dbReference>
<dbReference type="EMBL" id="CP003185">
    <property type="protein sequence ID" value="AFK94245.1"/>
    <property type="molecule type" value="Genomic_DNA"/>
</dbReference>
<dbReference type="Gene3D" id="1.10.8.730">
    <property type="match status" value="1"/>
</dbReference>
<dbReference type="SUPFAM" id="SSF52540">
    <property type="entry name" value="P-loop containing nucleoside triphosphate hydrolases"/>
    <property type="match status" value="1"/>
</dbReference>
<evidence type="ECO:0000259" key="1">
    <source>
        <dbReference type="Pfam" id="PF19044"/>
    </source>
</evidence>
<dbReference type="PANTHER" id="PTHR30121:SF6">
    <property type="entry name" value="SLR6007 PROTEIN"/>
    <property type="match status" value="1"/>
</dbReference>
<feature type="domain" description="TraG P-loop" evidence="1">
    <location>
        <begin position="262"/>
        <end position="595"/>
    </location>
</feature>
<evidence type="ECO:0000313" key="3">
    <source>
        <dbReference type="Proteomes" id="UP000006178"/>
    </source>
</evidence>
<dbReference type="Proteomes" id="UP000006178">
    <property type="component" value="Plasmid pMU3262"/>
</dbReference>
<name>I3WBP4_THESW</name>
<dbReference type="Pfam" id="PF19044">
    <property type="entry name" value="P-loop_TraG"/>
    <property type="match status" value="1"/>
</dbReference>
<dbReference type="InterPro" id="IPR027417">
    <property type="entry name" value="P-loop_NTPase"/>
</dbReference>
<dbReference type="InterPro" id="IPR051162">
    <property type="entry name" value="T4SS_component"/>
</dbReference>
<dbReference type="AlphaFoldDB" id="I3WBP4"/>
<organism evidence="2 3">
    <name type="scientific">Thermoanaerobacterium saccharolyticum (strain DSM 8691 / JW/SL-YS485)</name>
    <dbReference type="NCBI Taxonomy" id="1094508"/>
    <lineage>
        <taxon>Bacteria</taxon>
        <taxon>Bacillati</taxon>
        <taxon>Bacillota</taxon>
        <taxon>Clostridia</taxon>
        <taxon>Thermoanaerobacterales</taxon>
        <taxon>Thermoanaerobacteraceae</taxon>
        <taxon>Thermoanaerobacterium</taxon>
    </lineage>
</organism>
<proteinExistence type="predicted"/>
<keyword evidence="2" id="KW-0614">Plasmid</keyword>
<dbReference type="Gene3D" id="3.40.50.300">
    <property type="entry name" value="P-loop containing nucleotide triphosphate hydrolases"/>
    <property type="match status" value="1"/>
</dbReference>
<geneLocation type="plasmid" evidence="2 3">
    <name>pMU3262</name>
</geneLocation>
<dbReference type="BioCyc" id="TSAC1094508:GLMA-2743-MONOMER"/>
<evidence type="ECO:0000313" key="2">
    <source>
        <dbReference type="EMBL" id="AFK94245.1"/>
    </source>
</evidence>
<gene>
    <name evidence="2" type="ordered locus">Tsac_2696</name>
</gene>
<dbReference type="PATRIC" id="fig|1094508.3.peg.2732"/>
<dbReference type="InterPro" id="IPR043964">
    <property type="entry name" value="P-loop_TraG"/>
</dbReference>
<dbReference type="PANTHER" id="PTHR30121">
    <property type="entry name" value="UNCHARACTERIZED PROTEIN YJGR-RELATED"/>
    <property type="match status" value="1"/>
</dbReference>
<dbReference type="KEGG" id="tsh:Tsac_2696"/>
<protein>
    <submittedName>
        <fullName evidence="2">Type IV secretory pathway VirB4 components-like protein</fullName>
    </submittedName>
</protein>
<accession>I3WBP4</accession>